<dbReference type="PRINTS" id="PR00069">
    <property type="entry name" value="ALDKETRDTASE"/>
</dbReference>
<feature type="active site" description="Proton donor" evidence="2">
    <location>
        <position position="51"/>
    </location>
</feature>
<dbReference type="PIRSF" id="PIRSF000097">
    <property type="entry name" value="AKR"/>
    <property type="match status" value="1"/>
</dbReference>
<dbReference type="AlphaFoldDB" id="A0A9P8IBU9"/>
<accession>A0A9P8IBU9</accession>
<evidence type="ECO:0000313" key="7">
    <source>
        <dbReference type="Proteomes" id="UP000750711"/>
    </source>
</evidence>
<dbReference type="InterPro" id="IPR020471">
    <property type="entry name" value="AKR"/>
</dbReference>
<dbReference type="EMBL" id="JAGHQM010002601">
    <property type="protein sequence ID" value="KAH0548404.1"/>
    <property type="molecule type" value="Genomic_DNA"/>
</dbReference>
<keyword evidence="7" id="KW-1185">Reference proteome</keyword>
<dbReference type="Proteomes" id="UP000750711">
    <property type="component" value="Unassembled WGS sequence"/>
</dbReference>
<feature type="binding site" evidence="3">
    <location>
        <position position="132"/>
    </location>
    <ligand>
        <name>substrate</name>
    </ligand>
</feature>
<proteinExistence type="predicted"/>
<name>A0A9P8IBU9_9PEZI</name>
<feature type="site" description="Lowers pKa of active site Tyr" evidence="4">
    <location>
        <position position="99"/>
    </location>
</feature>
<dbReference type="InterPro" id="IPR023210">
    <property type="entry name" value="NADP_OxRdtase_dom"/>
</dbReference>
<dbReference type="Pfam" id="PF00248">
    <property type="entry name" value="Aldo_ket_red"/>
    <property type="match status" value="1"/>
</dbReference>
<dbReference type="SUPFAM" id="SSF51430">
    <property type="entry name" value="NAD(P)-linked oxidoreductase"/>
    <property type="match status" value="1"/>
</dbReference>
<dbReference type="PROSITE" id="PS50890">
    <property type="entry name" value="PUA"/>
    <property type="match status" value="1"/>
</dbReference>
<evidence type="ECO:0000313" key="6">
    <source>
        <dbReference type="EMBL" id="KAH0548404.1"/>
    </source>
</evidence>
<dbReference type="GO" id="GO:0016491">
    <property type="term" value="F:oxidoreductase activity"/>
    <property type="evidence" value="ECO:0007669"/>
    <property type="project" value="UniProtKB-KW"/>
</dbReference>
<dbReference type="Gene3D" id="3.20.20.100">
    <property type="entry name" value="NADP-dependent oxidoreductase domain"/>
    <property type="match status" value="1"/>
</dbReference>
<evidence type="ECO:0000259" key="5">
    <source>
        <dbReference type="Pfam" id="PF00248"/>
    </source>
</evidence>
<evidence type="ECO:0000256" key="2">
    <source>
        <dbReference type="PIRSR" id="PIRSR000097-1"/>
    </source>
</evidence>
<dbReference type="InterPro" id="IPR036812">
    <property type="entry name" value="NAD(P)_OxRdtase_dom_sf"/>
</dbReference>
<feature type="domain" description="NADP-dependent oxidoreductase" evidence="5">
    <location>
        <begin position="26"/>
        <end position="313"/>
    </location>
</feature>
<dbReference type="PANTHER" id="PTHR11732">
    <property type="entry name" value="ALDO/KETO REDUCTASE"/>
    <property type="match status" value="1"/>
</dbReference>
<sequence>MATQYTRFKLNSGAWIPALGQGTWRDADFQEDAVLIGLRAGYRHIDTARMYVKQPQLNRDLVRKISADISFGSYGTESAVGRAIKNGAVPRSELFITTKLWNNSHKPEDVEPALDASLKDLGLDYVDLFLMHWPVAFEPGPTLFPKDSDEKIKLADIDYVDTYKAMEKLLETGKTKAIGIANFSRAEVERLLKETSVIPAVHQMELHPWLQQKSFLEFHKSVGIHVVGYSPLGNQNKVYDQKEGKEGKLLDDPTLVAVGKKYGKNPAQIALGWGVNCGHSVIVKSKRPELVRSNFESDFEIKADDLQELQSIDKKMRFNDPSGGFGYNCLADLDGK</sequence>
<protein>
    <recommendedName>
        <fullName evidence="5">NADP-dependent oxidoreductase domain-containing protein</fullName>
    </recommendedName>
</protein>
<keyword evidence="1" id="KW-0560">Oxidoreductase</keyword>
<comment type="caution">
    <text evidence="6">The sequence shown here is derived from an EMBL/GenBank/DDBJ whole genome shotgun (WGS) entry which is preliminary data.</text>
</comment>
<reference evidence="6" key="1">
    <citation type="submission" date="2021-03" db="EMBL/GenBank/DDBJ databases">
        <title>Comparative genomics and phylogenomic investigation of the class Geoglossomycetes provide insights into ecological specialization and systematics.</title>
        <authorList>
            <person name="Melie T."/>
            <person name="Pirro S."/>
            <person name="Miller A.N."/>
            <person name="Quandt A."/>
        </authorList>
    </citation>
    <scope>NUCLEOTIDE SEQUENCE</scope>
    <source>
        <strain evidence="6">CAQ_001_2017</strain>
    </source>
</reference>
<evidence type="ECO:0000256" key="3">
    <source>
        <dbReference type="PIRSR" id="PIRSR000097-2"/>
    </source>
</evidence>
<organism evidence="6 7">
    <name type="scientific">Trichoglossum hirsutum</name>
    <dbReference type="NCBI Taxonomy" id="265104"/>
    <lineage>
        <taxon>Eukaryota</taxon>
        <taxon>Fungi</taxon>
        <taxon>Dikarya</taxon>
        <taxon>Ascomycota</taxon>
        <taxon>Pezizomycotina</taxon>
        <taxon>Geoglossomycetes</taxon>
        <taxon>Geoglossales</taxon>
        <taxon>Geoglossaceae</taxon>
        <taxon>Trichoglossum</taxon>
    </lineage>
</organism>
<evidence type="ECO:0000256" key="1">
    <source>
        <dbReference type="ARBA" id="ARBA00023002"/>
    </source>
</evidence>
<gene>
    <name evidence="6" type="ORF">GP486_007956</name>
</gene>
<evidence type="ECO:0000256" key="4">
    <source>
        <dbReference type="PIRSR" id="PIRSR000097-3"/>
    </source>
</evidence>